<dbReference type="PANTHER" id="PTHR10859:SF91">
    <property type="entry name" value="DOLICHYL-PHOSPHATE BETA-GLUCOSYLTRANSFERASE"/>
    <property type="match status" value="1"/>
</dbReference>
<evidence type="ECO:0000313" key="3">
    <source>
        <dbReference type="Proteomes" id="UP001199260"/>
    </source>
</evidence>
<dbReference type="Pfam" id="PF00535">
    <property type="entry name" value="Glycos_transf_2"/>
    <property type="match status" value="1"/>
</dbReference>
<dbReference type="Proteomes" id="UP001199260">
    <property type="component" value="Unassembled WGS sequence"/>
</dbReference>
<dbReference type="InterPro" id="IPR001173">
    <property type="entry name" value="Glyco_trans_2-like"/>
</dbReference>
<dbReference type="RefSeq" id="WP_230776393.1">
    <property type="nucleotide sequence ID" value="NZ_JAJNCT010000020.1"/>
</dbReference>
<dbReference type="SUPFAM" id="SSF53448">
    <property type="entry name" value="Nucleotide-diphospho-sugar transferases"/>
    <property type="match status" value="1"/>
</dbReference>
<reference evidence="2 3" key="1">
    <citation type="submission" date="2021-11" db="EMBL/GenBank/DDBJ databases">
        <title>Genome sequence.</title>
        <authorList>
            <person name="Sun Q."/>
        </authorList>
    </citation>
    <scope>NUCLEOTIDE SEQUENCE [LARGE SCALE GENOMIC DNA]</scope>
    <source>
        <strain evidence="2 3">KCTC 12005</strain>
    </source>
</reference>
<organism evidence="2 3">
    <name type="scientific">Comamonas koreensis</name>
    <dbReference type="NCBI Taxonomy" id="160825"/>
    <lineage>
        <taxon>Bacteria</taxon>
        <taxon>Pseudomonadati</taxon>
        <taxon>Pseudomonadota</taxon>
        <taxon>Betaproteobacteria</taxon>
        <taxon>Burkholderiales</taxon>
        <taxon>Comamonadaceae</taxon>
        <taxon>Comamonas</taxon>
    </lineage>
</organism>
<dbReference type="Gene3D" id="3.90.550.10">
    <property type="entry name" value="Spore Coat Polysaccharide Biosynthesis Protein SpsA, Chain A"/>
    <property type="match status" value="1"/>
</dbReference>
<proteinExistence type="predicted"/>
<accession>A0AAW4XYB1</accession>
<comment type="caution">
    <text evidence="2">The sequence shown here is derived from an EMBL/GenBank/DDBJ whole genome shotgun (WGS) entry which is preliminary data.</text>
</comment>
<dbReference type="GO" id="GO:0006487">
    <property type="term" value="P:protein N-linked glycosylation"/>
    <property type="evidence" value="ECO:0007669"/>
    <property type="project" value="TreeGrafter"/>
</dbReference>
<keyword evidence="3" id="KW-1185">Reference proteome</keyword>
<dbReference type="AlphaFoldDB" id="A0AAW4XYB1"/>
<dbReference type="InterPro" id="IPR029044">
    <property type="entry name" value="Nucleotide-diphossugar_trans"/>
</dbReference>
<evidence type="ECO:0000259" key="1">
    <source>
        <dbReference type="Pfam" id="PF00535"/>
    </source>
</evidence>
<dbReference type="PANTHER" id="PTHR10859">
    <property type="entry name" value="GLYCOSYL TRANSFERASE"/>
    <property type="match status" value="1"/>
</dbReference>
<evidence type="ECO:0000313" key="2">
    <source>
        <dbReference type="EMBL" id="MCD2166361.1"/>
    </source>
</evidence>
<gene>
    <name evidence="2" type="ORF">LPW39_14655</name>
</gene>
<name>A0AAW4XYB1_9BURK</name>
<dbReference type="EMBL" id="JAJNCT010000020">
    <property type="protein sequence ID" value="MCD2166361.1"/>
    <property type="molecule type" value="Genomic_DNA"/>
</dbReference>
<feature type="domain" description="Glycosyltransferase 2-like" evidence="1">
    <location>
        <begin position="8"/>
        <end position="126"/>
    </location>
</feature>
<dbReference type="CDD" id="cd04179">
    <property type="entry name" value="DPM_DPG-synthase_like"/>
    <property type="match status" value="1"/>
</dbReference>
<protein>
    <submittedName>
        <fullName evidence="2">Glycosyltransferase family 2 protein</fullName>
    </submittedName>
</protein>
<sequence length="251" mass="28198">MQHAIITIIPVYNHPDTMADMLRGVLASGQDCIMVDDGSEASCAAVLDALTAEHAPRVELLRLAQNQGKGAAMIAGMRRAQQRGFTHAVQIDADGQHATADIAGFAALSRQHPLAMVCGAPVYDHSVPKARLYGRYATHVWVWINTWSLDIRDSMCGFRVYPLAASLRAWDSAHIGRRMEFDTEILVRMHWQGVPFVTQFTRVTYPQDGLSHFRMLRDNLLISRMHARLFAGMLLRSPLLLWRKLARRRAV</sequence>